<keyword evidence="3" id="KW-0238">DNA-binding</keyword>
<dbReference type="InterPro" id="IPR002104">
    <property type="entry name" value="Integrase_catalytic"/>
</dbReference>
<sequence>MCGTFMQWLGLQHKTLFDLTVEDMMHFLEHGEMINGVFVKRLNSAIRIRYIRLLERILTHMKVSPNPAQHACFDIYRERRSKLAGQDAPKVILEPADQHAFMQALPALPEATQGNEMRRWKGQRSRAMQALMLGAGLKVSEVLTLRMNQIGNVDTTGSLPVSLDSGAANHTTRDHRSQLRPFAVTEVTDWLAVRRSDKDASQLLFPAKRGINAPLDLATVYRQVKATFKRAGINAERWGGRTLRNAFAVRELEETGSTELVGELMGHRQERSTLYYQEAAALKKKVAVRS</sequence>
<dbReference type="PANTHER" id="PTHR30349">
    <property type="entry name" value="PHAGE INTEGRASE-RELATED"/>
    <property type="match status" value="1"/>
</dbReference>
<dbReference type="InterPro" id="IPR011010">
    <property type="entry name" value="DNA_brk_join_enz"/>
</dbReference>
<dbReference type="SUPFAM" id="SSF56349">
    <property type="entry name" value="DNA breaking-rejoining enzymes"/>
    <property type="match status" value="1"/>
</dbReference>
<dbReference type="PROSITE" id="PS51898">
    <property type="entry name" value="TYR_RECOMBINASE"/>
    <property type="match status" value="1"/>
</dbReference>
<evidence type="ECO:0000313" key="6">
    <source>
        <dbReference type="EMBL" id="GAA4011979.1"/>
    </source>
</evidence>
<comment type="caution">
    <text evidence="6">The sequence shown here is derived from an EMBL/GenBank/DDBJ whole genome shotgun (WGS) entry which is preliminary data.</text>
</comment>
<organism evidence="6 7">
    <name type="scientific">Actimicrobium antarcticum</name>
    <dbReference type="NCBI Taxonomy" id="1051899"/>
    <lineage>
        <taxon>Bacteria</taxon>
        <taxon>Pseudomonadati</taxon>
        <taxon>Pseudomonadota</taxon>
        <taxon>Betaproteobacteria</taxon>
        <taxon>Burkholderiales</taxon>
        <taxon>Oxalobacteraceae</taxon>
        <taxon>Actimicrobium</taxon>
    </lineage>
</organism>
<gene>
    <name evidence="6" type="ORF">GCM10022212_01800</name>
</gene>
<comment type="similarity">
    <text evidence="1">Belongs to the 'phage' integrase family.</text>
</comment>
<dbReference type="PANTHER" id="PTHR30349:SF41">
    <property type="entry name" value="INTEGRASE_RECOMBINASE PROTEIN MJ0367-RELATED"/>
    <property type="match status" value="1"/>
</dbReference>
<dbReference type="InterPro" id="IPR050090">
    <property type="entry name" value="Tyrosine_recombinase_XerCD"/>
</dbReference>
<evidence type="ECO:0000256" key="2">
    <source>
        <dbReference type="ARBA" id="ARBA00022908"/>
    </source>
</evidence>
<evidence type="ECO:0000256" key="3">
    <source>
        <dbReference type="ARBA" id="ARBA00023125"/>
    </source>
</evidence>
<keyword evidence="4" id="KW-0233">DNA recombination</keyword>
<protein>
    <recommendedName>
        <fullName evidence="5">Tyr recombinase domain-containing protein</fullName>
    </recommendedName>
</protein>
<name>A0ABP7SI31_9BURK</name>
<dbReference type="Proteomes" id="UP001501353">
    <property type="component" value="Unassembled WGS sequence"/>
</dbReference>
<dbReference type="InterPro" id="IPR013762">
    <property type="entry name" value="Integrase-like_cat_sf"/>
</dbReference>
<dbReference type="CDD" id="cd00397">
    <property type="entry name" value="DNA_BRE_C"/>
    <property type="match status" value="1"/>
</dbReference>
<evidence type="ECO:0000256" key="4">
    <source>
        <dbReference type="ARBA" id="ARBA00023172"/>
    </source>
</evidence>
<evidence type="ECO:0000313" key="7">
    <source>
        <dbReference type="Proteomes" id="UP001501353"/>
    </source>
</evidence>
<evidence type="ECO:0000259" key="5">
    <source>
        <dbReference type="PROSITE" id="PS51898"/>
    </source>
</evidence>
<proteinExistence type="inferred from homology"/>
<dbReference type="EMBL" id="BAAAZE010000001">
    <property type="protein sequence ID" value="GAA4011979.1"/>
    <property type="molecule type" value="Genomic_DNA"/>
</dbReference>
<accession>A0ABP7SI31</accession>
<keyword evidence="7" id="KW-1185">Reference proteome</keyword>
<dbReference type="Pfam" id="PF00589">
    <property type="entry name" value="Phage_integrase"/>
    <property type="match status" value="1"/>
</dbReference>
<evidence type="ECO:0000256" key="1">
    <source>
        <dbReference type="ARBA" id="ARBA00008857"/>
    </source>
</evidence>
<dbReference type="Gene3D" id="1.10.443.10">
    <property type="entry name" value="Intergrase catalytic core"/>
    <property type="match status" value="1"/>
</dbReference>
<keyword evidence="2" id="KW-0229">DNA integration</keyword>
<feature type="domain" description="Tyr recombinase" evidence="5">
    <location>
        <begin position="88"/>
        <end position="289"/>
    </location>
</feature>
<reference evidence="7" key="1">
    <citation type="journal article" date="2019" name="Int. J. Syst. Evol. Microbiol.">
        <title>The Global Catalogue of Microorganisms (GCM) 10K type strain sequencing project: providing services to taxonomists for standard genome sequencing and annotation.</title>
        <authorList>
            <consortium name="The Broad Institute Genomics Platform"/>
            <consortium name="The Broad Institute Genome Sequencing Center for Infectious Disease"/>
            <person name="Wu L."/>
            <person name="Ma J."/>
        </authorList>
    </citation>
    <scope>NUCLEOTIDE SEQUENCE [LARGE SCALE GENOMIC DNA]</scope>
    <source>
        <strain evidence="7">JCM 16673</strain>
    </source>
</reference>